<dbReference type="OrthoDB" id="6197054at2"/>
<feature type="non-terminal residue" evidence="2">
    <location>
        <position position="77"/>
    </location>
</feature>
<keyword evidence="3" id="KW-1185">Reference proteome</keyword>
<dbReference type="RefSeq" id="WP_143006089.1">
    <property type="nucleotide sequence ID" value="NZ_RBVX01000310.1"/>
</dbReference>
<organism evidence="2 3">
    <name type="scientific">Salibacterium salarium</name>
    <dbReference type="NCBI Taxonomy" id="284579"/>
    <lineage>
        <taxon>Bacteria</taxon>
        <taxon>Bacillati</taxon>
        <taxon>Bacillota</taxon>
        <taxon>Bacilli</taxon>
        <taxon>Bacillales</taxon>
        <taxon>Bacillaceae</taxon>
    </lineage>
</organism>
<dbReference type="InterPro" id="IPR047951">
    <property type="entry name" value="Transpos_ISL3"/>
</dbReference>
<dbReference type="AlphaFoldDB" id="A0A428MRF5"/>
<accession>A0A428MRF5</accession>
<reference evidence="2 3" key="1">
    <citation type="submission" date="2018-10" db="EMBL/GenBank/DDBJ databases">
        <title>Draft genome sequence of Bacillus salarius IM0101, isolated from a hypersaline soil in Inner Mongolia, China.</title>
        <authorList>
            <person name="Yamprayoonswat W."/>
            <person name="Boonvisut S."/>
            <person name="Jumpathong W."/>
            <person name="Sittihan S."/>
            <person name="Ruangsuj P."/>
            <person name="Wanthongcharoen S."/>
            <person name="Thongpramul N."/>
            <person name="Pimmason S."/>
            <person name="Yu B."/>
            <person name="Yasawong M."/>
        </authorList>
    </citation>
    <scope>NUCLEOTIDE SEQUENCE [LARGE SCALE GENOMIC DNA]</scope>
    <source>
        <strain evidence="2 3">IM0101</strain>
    </source>
</reference>
<feature type="domain" description="Transposase IS204/IS1001/IS1096/IS1165 DDE" evidence="1">
    <location>
        <begin position="3"/>
        <end position="77"/>
    </location>
</feature>
<gene>
    <name evidence="2" type="ORF">D7Z54_35600</name>
</gene>
<dbReference type="InterPro" id="IPR002560">
    <property type="entry name" value="Transposase_DDE"/>
</dbReference>
<evidence type="ECO:0000259" key="1">
    <source>
        <dbReference type="Pfam" id="PF01610"/>
    </source>
</evidence>
<dbReference type="Pfam" id="PF01610">
    <property type="entry name" value="DDE_Tnp_ISL3"/>
    <property type="match status" value="1"/>
</dbReference>
<comment type="caution">
    <text evidence="2">The sequence shown here is derived from an EMBL/GenBank/DDBJ whole genome shotgun (WGS) entry which is preliminary data.</text>
</comment>
<dbReference type="PANTHER" id="PTHR33498">
    <property type="entry name" value="TRANSPOSASE FOR INSERTION SEQUENCE ELEMENT IS1557"/>
    <property type="match status" value="1"/>
</dbReference>
<evidence type="ECO:0000313" key="3">
    <source>
        <dbReference type="Proteomes" id="UP000275076"/>
    </source>
</evidence>
<dbReference type="EMBL" id="RBVX01000310">
    <property type="protein sequence ID" value="RSL28655.1"/>
    <property type="molecule type" value="Genomic_DNA"/>
</dbReference>
<proteinExistence type="predicted"/>
<evidence type="ECO:0000313" key="2">
    <source>
        <dbReference type="EMBL" id="RSL28655.1"/>
    </source>
</evidence>
<dbReference type="Proteomes" id="UP000275076">
    <property type="component" value="Unassembled WGS sequence"/>
</dbReference>
<dbReference type="PANTHER" id="PTHR33498:SF1">
    <property type="entry name" value="TRANSPOSASE FOR INSERTION SEQUENCE ELEMENT IS1557"/>
    <property type="match status" value="1"/>
</dbReference>
<sequence>VVVDAESREILNILPDRRKETIFSYLKSCDTSRLQMVVMDLSQGFKKAVREALGNPLIIADRFHYMRQVYWAFDEIR</sequence>
<feature type="non-terminal residue" evidence="2">
    <location>
        <position position="1"/>
    </location>
</feature>
<protein>
    <submittedName>
        <fullName evidence="2">ISL3 family transposase</fullName>
    </submittedName>
</protein>
<name>A0A428MRF5_9BACI</name>